<organism evidence="1">
    <name type="scientific">Tetraselmis sp. GSL018</name>
    <dbReference type="NCBI Taxonomy" id="582737"/>
    <lineage>
        <taxon>Eukaryota</taxon>
        <taxon>Viridiplantae</taxon>
        <taxon>Chlorophyta</taxon>
        <taxon>core chlorophytes</taxon>
        <taxon>Chlorodendrophyceae</taxon>
        <taxon>Chlorodendrales</taxon>
        <taxon>Chlorodendraceae</taxon>
        <taxon>Tetraselmis</taxon>
    </lineage>
</organism>
<evidence type="ECO:0000313" key="1">
    <source>
        <dbReference type="EMBL" id="JAC66300.1"/>
    </source>
</evidence>
<sequence>MTQIKEAESDAFRYKPRSRYLRETFASPVFFVFVLTKDNKIQGRML</sequence>
<feature type="non-terminal residue" evidence="1">
    <location>
        <position position="46"/>
    </location>
</feature>
<gene>
    <name evidence="1" type="ORF">TSPGSL018_14012</name>
</gene>
<dbReference type="EMBL" id="GBEZ01020367">
    <property type="protein sequence ID" value="JAC66300.1"/>
    <property type="molecule type" value="Transcribed_RNA"/>
</dbReference>
<protein>
    <submittedName>
        <fullName evidence="1">Uncharacterized protein</fullName>
    </submittedName>
</protein>
<proteinExistence type="predicted"/>
<name>A0A061R6J2_9CHLO</name>
<dbReference type="AlphaFoldDB" id="A0A061R6J2"/>
<accession>A0A061R6J2</accession>
<reference evidence="1" key="1">
    <citation type="submission" date="2014-05" db="EMBL/GenBank/DDBJ databases">
        <title>The transcriptome of the halophilic microalga Tetraselmis sp. GSL018 isolated from the Great Salt Lake, Utah.</title>
        <authorList>
            <person name="Jinkerson R.E."/>
            <person name="D'Adamo S."/>
            <person name="Posewitz M.C."/>
        </authorList>
    </citation>
    <scope>NUCLEOTIDE SEQUENCE</scope>
    <source>
        <strain evidence="1">GSL018</strain>
    </source>
</reference>